<organism evidence="2 3">
    <name type="scientific">Taxus chinensis</name>
    <name type="common">Chinese yew</name>
    <name type="synonym">Taxus wallichiana var. chinensis</name>
    <dbReference type="NCBI Taxonomy" id="29808"/>
    <lineage>
        <taxon>Eukaryota</taxon>
        <taxon>Viridiplantae</taxon>
        <taxon>Streptophyta</taxon>
        <taxon>Embryophyta</taxon>
        <taxon>Tracheophyta</taxon>
        <taxon>Spermatophyta</taxon>
        <taxon>Pinopsida</taxon>
        <taxon>Pinidae</taxon>
        <taxon>Conifers II</taxon>
        <taxon>Cupressales</taxon>
        <taxon>Taxaceae</taxon>
        <taxon>Taxus</taxon>
    </lineage>
</organism>
<gene>
    <name evidence="2" type="ORF">KI387_023689</name>
</gene>
<feature type="non-terminal residue" evidence="2">
    <location>
        <position position="84"/>
    </location>
</feature>
<comment type="caution">
    <text evidence="2">The sequence shown here is derived from an EMBL/GenBank/DDBJ whole genome shotgun (WGS) entry which is preliminary data.</text>
</comment>
<evidence type="ECO:0000313" key="3">
    <source>
        <dbReference type="Proteomes" id="UP000824469"/>
    </source>
</evidence>
<keyword evidence="3" id="KW-1185">Reference proteome</keyword>
<dbReference type="AlphaFoldDB" id="A0AA38G240"/>
<reference evidence="2 3" key="1">
    <citation type="journal article" date="2021" name="Nat. Plants">
        <title>The Taxus genome provides insights into paclitaxel biosynthesis.</title>
        <authorList>
            <person name="Xiong X."/>
            <person name="Gou J."/>
            <person name="Liao Q."/>
            <person name="Li Y."/>
            <person name="Zhou Q."/>
            <person name="Bi G."/>
            <person name="Li C."/>
            <person name="Du R."/>
            <person name="Wang X."/>
            <person name="Sun T."/>
            <person name="Guo L."/>
            <person name="Liang H."/>
            <person name="Lu P."/>
            <person name="Wu Y."/>
            <person name="Zhang Z."/>
            <person name="Ro D.K."/>
            <person name="Shang Y."/>
            <person name="Huang S."/>
            <person name="Yan J."/>
        </authorList>
    </citation>
    <scope>NUCLEOTIDE SEQUENCE [LARGE SCALE GENOMIC DNA]</scope>
    <source>
        <strain evidence="2">Ta-2019</strain>
    </source>
</reference>
<feature type="region of interest" description="Disordered" evidence="1">
    <location>
        <begin position="1"/>
        <end position="84"/>
    </location>
</feature>
<sequence length="84" mass="9156">SRGGRSGGRLDVPGKFPGTLGTSRRPREVPGDARSPSRPQRPRDVFHLPQPSPGRFAHSRQKRKRGGNVSPTSPRPQGVRDVPD</sequence>
<proteinExistence type="predicted"/>
<name>A0AA38G240_TAXCH</name>
<feature type="non-terminal residue" evidence="2">
    <location>
        <position position="1"/>
    </location>
</feature>
<accession>A0AA38G240</accession>
<evidence type="ECO:0000256" key="1">
    <source>
        <dbReference type="SAM" id="MobiDB-lite"/>
    </source>
</evidence>
<protein>
    <submittedName>
        <fullName evidence="2">Uncharacterized protein</fullName>
    </submittedName>
</protein>
<feature type="compositionally biased region" description="Basic residues" evidence="1">
    <location>
        <begin position="57"/>
        <end position="66"/>
    </location>
</feature>
<dbReference type="Proteomes" id="UP000824469">
    <property type="component" value="Unassembled WGS sequence"/>
</dbReference>
<dbReference type="EMBL" id="JAHRHJ020000005">
    <property type="protein sequence ID" value="KAH9315062.1"/>
    <property type="molecule type" value="Genomic_DNA"/>
</dbReference>
<evidence type="ECO:0000313" key="2">
    <source>
        <dbReference type="EMBL" id="KAH9315062.1"/>
    </source>
</evidence>